<evidence type="ECO:0000313" key="3">
    <source>
        <dbReference type="EMBL" id="BAQ25910.1"/>
    </source>
</evidence>
<dbReference type="EMBL" id="CP023391">
    <property type="protein sequence ID" value="ATC72000.1"/>
    <property type="molecule type" value="Genomic_DNA"/>
</dbReference>
<evidence type="ECO:0000313" key="7">
    <source>
        <dbReference type="EMBL" id="TXL46540.1"/>
    </source>
</evidence>
<evidence type="ECO:0000313" key="6">
    <source>
        <dbReference type="EMBL" id="SUK61199.1"/>
    </source>
</evidence>
<dbReference type="SMR" id="A0A0B4NAQ3"/>
<evidence type="ECO:0000259" key="1">
    <source>
        <dbReference type="Pfam" id="PF05709"/>
    </source>
</evidence>
<evidence type="ECO:0000313" key="4">
    <source>
        <dbReference type="EMBL" id="MCE3363617.1"/>
    </source>
</evidence>
<sequence length="315" mass="37040">MDIELTKKDGTVIKLSEYGFIVNDIVIDSMQINTKYQDKENMNGRILMGSNYISRDIVVPCFCKVKNRSDIAYMRDMLYSLTTDIEPMYLREIRRKEELNYRFTQPTSDDYVKLDKNNFPDYEYSRHDQQIYVNGKQYKVIFNGVINPKQKGNKVSFELKFETTELPYGESIGTSLELEENKKVGLWSFDFNIDWHAGGDKRKYTFENLSKGTVYYHGSAPNDQFNMYKKITIILGEDTESFVWNLTHAEIMKIEGIKLKAGDRIVYDSFRVYKNGVEISTETNIAQPKFKYGANKFEFNQTVQKVQFDLKFYYK</sequence>
<dbReference type="Proteomes" id="UP000254224">
    <property type="component" value="Unassembled WGS sequence"/>
</dbReference>
<dbReference type="AlphaFoldDB" id="A0A0B4NAQ3"/>
<dbReference type="Proteomes" id="UP001200271">
    <property type="component" value="Unassembled WGS sequence"/>
</dbReference>
<dbReference type="EMBL" id="QNXF01000002">
    <property type="protein sequence ID" value="TXL46540.1"/>
    <property type="molecule type" value="Genomic_DNA"/>
</dbReference>
<evidence type="ECO:0000313" key="11">
    <source>
        <dbReference type="Proteomes" id="UP000451682"/>
    </source>
</evidence>
<reference evidence="7 11" key="3">
    <citation type="submission" date="2018-06" db="EMBL/GenBank/DDBJ databases">
        <title>Whole genome sequencing to identify and define MRSA outbreaks.</title>
        <authorList>
            <person name="Sullivan M.J."/>
            <person name="Altman D.R."/>
            <person name="Chacko K."/>
            <person name="Ciferri B."/>
            <person name="Webster E."/>
            <person name="Deikus G."/>
            <person name="Lewis M."/>
            <person name="Khan Z."/>
            <person name="Beckford C."/>
            <person name="Rendo A."/>
            <person name="Samaroo F."/>
            <person name="Sebra R."/>
            <person name="Karam-Howlin R."/>
            <person name="Southwick K."/>
            <person name="Adams E."/>
            <person name="Ying L."/>
            <person name="Kornblum J."/>
            <person name="Factor S."/>
            <person name="Danesh Yazdi M."/>
            <person name="Dingle T."/>
            <person name="Hamula C."/>
            <person name="Bashir A."/>
            <person name="Schadt E."/>
            <person name="Kasarskis A."/>
            <person name="Patel G."/>
            <person name="Wallach F."/>
            <person name="Gibbs K."/>
            <person name="Van Bakel H."/>
        </authorList>
    </citation>
    <scope>NUCLEOTIDE SEQUENCE [LARGE SCALE GENOMIC DNA]</scope>
    <source>
        <strain evidence="7">Pt013</strain>
        <strain evidence="11">pt013</strain>
    </source>
</reference>
<reference evidence="5 12" key="5">
    <citation type="submission" date="2019-11" db="EMBL/GenBank/DDBJ databases">
        <title>Implementation of targeted gown and glove precautions to prevent Staphylococcus aureus acquisition in community-based nursing homes.</title>
        <authorList>
            <person name="Stine O.C."/>
        </authorList>
    </citation>
    <scope>NUCLEOTIDE SEQUENCE [LARGE SCALE GENOMIC DNA]</scope>
    <source>
        <strain evidence="5 12">S_2062.LAUP.DI</strain>
    </source>
</reference>
<reference evidence="2 9" key="2">
    <citation type="submission" date="2017-09" db="EMBL/GenBank/DDBJ databases">
        <title>A single nucleotide polymorphism in the Staphylococcus aureus virulence regulator SaeR abolishes pathogenesis.</title>
        <authorList>
            <person name="Copin R.J."/>
            <person name="Sause W."/>
            <person name="Shopsin B."/>
            <person name="Torres V.J."/>
        </authorList>
    </citation>
    <scope>NUCLEOTIDE SEQUENCE [LARGE SCALE GENOMIC DNA]</scope>
    <source>
        <strain evidence="9">Newman</strain>
        <strain evidence="2">Newman_D2C</strain>
    </source>
</reference>
<dbReference type="EMBL" id="UHAI01000005">
    <property type="protein sequence ID" value="SUK61199.1"/>
    <property type="molecule type" value="Genomic_DNA"/>
</dbReference>
<dbReference type="Proteomes" id="UP000451682">
    <property type="component" value="Unassembled WGS sequence"/>
</dbReference>
<reference evidence="4" key="7">
    <citation type="submission" date="2023-08" db="EMBL/GenBank/DDBJ databases">
        <authorList>
            <person name="Zhao H."/>
            <person name="Wang X."/>
        </authorList>
    </citation>
    <scope>NUCLEOTIDE SEQUENCE</scope>
    <source>
        <strain evidence="4">NC-4</strain>
    </source>
</reference>
<accession>A0A0B4NAQ3</accession>
<reference evidence="4" key="6">
    <citation type="journal article" date="2021" name="Front Med (Lausanne)">
        <title>The Prevalence and Determinants of Fusidic Acid Resistance Among Methicillin-Resistant Staphylococcus aureus Clinical Isolates in China.</title>
        <authorList>
            <person name="Zhao H."/>
            <person name="Wang X."/>
            <person name="Wang B."/>
            <person name="Xu Y."/>
            <person name="Rao L."/>
            <person name="Wan B."/>
            <person name="Guo Y."/>
            <person name="Wu X."/>
            <person name="Yu J."/>
            <person name="Chen L."/>
            <person name="Li M."/>
            <person name="Yu F."/>
        </authorList>
    </citation>
    <scope>NUCLEOTIDE SEQUENCE</scope>
    <source>
        <strain evidence="4">NC-4</strain>
    </source>
</reference>
<evidence type="ECO:0000313" key="5">
    <source>
        <dbReference type="EMBL" id="MVK34399.1"/>
    </source>
</evidence>
<dbReference type="EMBL" id="WPTS01000022">
    <property type="protein sequence ID" value="MVK34399.1"/>
    <property type="molecule type" value="Genomic_DNA"/>
</dbReference>
<evidence type="ECO:0000313" key="9">
    <source>
        <dbReference type="Proteomes" id="UP000217245"/>
    </source>
</evidence>
<dbReference type="EMBL" id="AB983197">
    <property type="protein sequence ID" value="BAQ25910.1"/>
    <property type="molecule type" value="Genomic_DNA"/>
</dbReference>
<dbReference type="OMA" id="FYIRELR"/>
<dbReference type="RefSeq" id="WP_000350680.1">
    <property type="nucleotide sequence ID" value="NZ_AP017377.1"/>
</dbReference>
<dbReference type="EMBL" id="QNXF01000001">
    <property type="protein sequence ID" value="TXL47510.1"/>
    <property type="molecule type" value="Genomic_DNA"/>
</dbReference>
<gene>
    <name evidence="2" type="ORF">CNH36_10320</name>
    <name evidence="8" type="ORF">DQU50_00080</name>
    <name evidence="7" type="ORF">DQU50_01575</name>
    <name evidence="5" type="ORF">GO814_04525</name>
    <name evidence="4" type="ORF">LB359_15235</name>
    <name evidence="6" type="ORF">NCTC7972_02914</name>
</gene>
<organism evidence="3">
    <name type="scientific">Staphylococcus aureus</name>
    <dbReference type="NCBI Taxonomy" id="1280"/>
    <lineage>
        <taxon>Bacteria</taxon>
        <taxon>Bacillati</taxon>
        <taxon>Bacillota</taxon>
        <taxon>Bacilli</taxon>
        <taxon>Bacillales</taxon>
        <taxon>Staphylococcaceae</taxon>
        <taxon>Staphylococcus</taxon>
    </lineage>
</organism>
<evidence type="ECO:0000313" key="8">
    <source>
        <dbReference type="EMBL" id="TXL47510.1"/>
    </source>
</evidence>
<protein>
    <submittedName>
        <fullName evidence="2">Phage tail family protein</fullName>
    </submittedName>
    <submittedName>
        <fullName evidence="6">Phi 11 orf43</fullName>
    </submittedName>
</protein>
<dbReference type="Proteomes" id="UP000471199">
    <property type="component" value="Unassembled WGS sequence"/>
</dbReference>
<evidence type="ECO:0000313" key="2">
    <source>
        <dbReference type="EMBL" id="ATC72000.1"/>
    </source>
</evidence>
<name>A0A0B4NAQ3_STAAU</name>
<dbReference type="EMBL" id="JAIUEN010000223">
    <property type="protein sequence ID" value="MCE3363617.1"/>
    <property type="molecule type" value="Genomic_DNA"/>
</dbReference>
<evidence type="ECO:0000313" key="10">
    <source>
        <dbReference type="Proteomes" id="UP000254224"/>
    </source>
</evidence>
<reference evidence="3" key="1">
    <citation type="submission" date="2014-08" db="EMBL/GenBank/DDBJ databases">
        <title>Comparative genomics of MRSA.</title>
        <authorList>
            <person name="Yamamoto T."/>
        </authorList>
    </citation>
    <scope>NUCLEOTIDE SEQUENCE</scope>
    <source>
        <strain evidence="3">OC3</strain>
    </source>
</reference>
<dbReference type="Pfam" id="PF05709">
    <property type="entry name" value="Sipho_tail"/>
    <property type="match status" value="1"/>
</dbReference>
<evidence type="ECO:0000313" key="12">
    <source>
        <dbReference type="Proteomes" id="UP000471199"/>
    </source>
</evidence>
<feature type="domain" description="Siphovirus-type tail component RIFT-related" evidence="1">
    <location>
        <begin position="8"/>
        <end position="162"/>
    </location>
</feature>
<dbReference type="KEGG" id="saud:CH52_01375"/>
<dbReference type="Proteomes" id="UP000217245">
    <property type="component" value="Chromosome"/>
</dbReference>
<dbReference type="PATRIC" id="fig|1280.3349.peg.253"/>
<reference evidence="6 10" key="4">
    <citation type="submission" date="2018-06" db="EMBL/GenBank/DDBJ databases">
        <authorList>
            <consortium name="Pathogen Informatics"/>
            <person name="Doyle S."/>
        </authorList>
    </citation>
    <scope>NUCLEOTIDE SEQUENCE [LARGE SCALE GENOMIC DNA]</scope>
    <source>
        <strain evidence="6 10">NCTC7972</strain>
    </source>
</reference>
<dbReference type="InterPro" id="IPR008841">
    <property type="entry name" value="Siphovirus-type_tail_N"/>
</dbReference>
<proteinExistence type="predicted"/>